<evidence type="ECO:0000313" key="2">
    <source>
        <dbReference type="EMBL" id="QGG46780.1"/>
    </source>
</evidence>
<dbReference type="Proteomes" id="UP000366051">
    <property type="component" value="Chromosome"/>
</dbReference>
<dbReference type="KEGG" id="hcv:FTV88_0601"/>
<proteinExistence type="predicted"/>
<feature type="transmembrane region" description="Helical" evidence="1">
    <location>
        <begin position="20"/>
        <end position="36"/>
    </location>
</feature>
<sequence length="43" mass="4975">MMIDLQSLATARTKDGYTKGNFPFVLPSFCFFKAFIGKERKRI</sequence>
<protein>
    <submittedName>
        <fullName evidence="2">Uncharacterized protein</fullName>
    </submittedName>
</protein>
<keyword evidence="1" id="KW-1133">Transmembrane helix</keyword>
<dbReference type="EMBL" id="CP045875">
    <property type="protein sequence ID" value="QGG46780.1"/>
    <property type="molecule type" value="Genomic_DNA"/>
</dbReference>
<dbReference type="AlphaFoldDB" id="A0A5Q2N380"/>
<reference evidence="3" key="1">
    <citation type="submission" date="2019-11" db="EMBL/GenBank/DDBJ databases">
        <title>Genome sequence of Heliorestis convoluta strain HH, an alkaliphilic and minimalistic phototrophic bacterium from a soda lake in Egypt.</title>
        <authorList>
            <person name="Dewey E.D."/>
            <person name="Stokes L.M."/>
            <person name="Burchell B.M."/>
            <person name="Shaffer K.N."/>
            <person name="Huntington A.M."/>
            <person name="Baker J.M."/>
            <person name="Nadendla S."/>
            <person name="Giglio M.G."/>
            <person name="Touchman J.W."/>
            <person name="Blankenship R.E."/>
            <person name="Madigan M.T."/>
            <person name="Sattley W.M."/>
        </authorList>
    </citation>
    <scope>NUCLEOTIDE SEQUENCE [LARGE SCALE GENOMIC DNA]</scope>
    <source>
        <strain evidence="3">HH</strain>
    </source>
</reference>
<evidence type="ECO:0000313" key="3">
    <source>
        <dbReference type="Proteomes" id="UP000366051"/>
    </source>
</evidence>
<gene>
    <name evidence="2" type="ORF">FTV88_0601</name>
</gene>
<keyword evidence="1" id="KW-0812">Transmembrane</keyword>
<organism evidence="2 3">
    <name type="scientific">Heliorestis convoluta</name>
    <dbReference type="NCBI Taxonomy" id="356322"/>
    <lineage>
        <taxon>Bacteria</taxon>
        <taxon>Bacillati</taxon>
        <taxon>Bacillota</taxon>
        <taxon>Clostridia</taxon>
        <taxon>Eubacteriales</taxon>
        <taxon>Heliobacteriaceae</taxon>
        <taxon>Heliorestis</taxon>
    </lineage>
</organism>
<accession>A0A5Q2N380</accession>
<keyword evidence="1" id="KW-0472">Membrane</keyword>
<keyword evidence="3" id="KW-1185">Reference proteome</keyword>
<name>A0A5Q2N380_9FIRM</name>
<evidence type="ECO:0000256" key="1">
    <source>
        <dbReference type="SAM" id="Phobius"/>
    </source>
</evidence>